<dbReference type="HOGENOM" id="CLU_1266484_0_0_6"/>
<dbReference type="EMBL" id="FO704550">
    <property type="protein sequence ID" value="CDG17820.1"/>
    <property type="molecule type" value="Genomic_DNA"/>
</dbReference>
<dbReference type="OrthoDB" id="8812767at2"/>
<dbReference type="RefSeq" id="WP_045970759.1">
    <property type="nucleotide sequence ID" value="NZ_CAWMED010000001.1"/>
</dbReference>
<dbReference type="EMBL" id="VNHN01000014">
    <property type="protein sequence ID" value="TYP10809.1"/>
    <property type="molecule type" value="Genomic_DNA"/>
</dbReference>
<dbReference type="Proteomes" id="UP000324170">
    <property type="component" value="Unassembled WGS sequence"/>
</dbReference>
<name>A0A068QVE6_9GAMM</name>
<sequence>MKNRKFERNRRLAKQYHRNQHHNQFEQGILVYHDYSERDPDELSWWDDVAFILGKVRVVVTWQHPRCVYWDKIEDAAMKAANHLYPHTEGDNFFQTEKNYKKVGRSRKKVHSHVLLPNEDWRKWGDAVEAEKIRLRKEADFIITPSMKVEMLERYRHVAIVAPLEIRNVEELRQLADLVRRILKKETTLETEFPDYTYGKAQWYAEGWSKQSQYKLSQ</sequence>
<evidence type="ECO:0000313" key="3">
    <source>
        <dbReference type="Proteomes" id="UP000032721"/>
    </source>
</evidence>
<dbReference type="KEGG" id="xdo:XDD1_2121"/>
<gene>
    <name evidence="2" type="ORF">LY16_01193</name>
    <name evidence="1" type="ORF">XDD1_2121</name>
</gene>
<protein>
    <submittedName>
        <fullName evidence="1">Uncharacterized protein</fullName>
    </submittedName>
</protein>
<evidence type="ECO:0000313" key="2">
    <source>
        <dbReference type="EMBL" id="TYP10809.1"/>
    </source>
</evidence>
<dbReference type="Proteomes" id="UP000032721">
    <property type="component" value="Chromosome"/>
</dbReference>
<accession>A0A068QVE6</accession>
<evidence type="ECO:0000313" key="1">
    <source>
        <dbReference type="EMBL" id="CDG17820.1"/>
    </source>
</evidence>
<keyword evidence="4" id="KW-1185">Reference proteome</keyword>
<evidence type="ECO:0000313" key="4">
    <source>
        <dbReference type="Proteomes" id="UP000324170"/>
    </source>
</evidence>
<reference evidence="1 3" key="1">
    <citation type="submission" date="2013-07" db="EMBL/GenBank/DDBJ databases">
        <authorList>
            <person name="Genoscope - CEA"/>
        </authorList>
    </citation>
    <scope>NUCLEOTIDE SEQUENCE [LARGE SCALE GENOMIC DNA]</scope>
    <source>
        <strain evidence="1">FRM16</strain>
        <strain evidence="3">FRM16 / DSM 17909</strain>
    </source>
</reference>
<dbReference type="AlphaFoldDB" id="A0A068QVE6"/>
<organism evidence="1 3">
    <name type="scientific">Xenorhabdus doucetiae</name>
    <dbReference type="NCBI Taxonomy" id="351671"/>
    <lineage>
        <taxon>Bacteria</taxon>
        <taxon>Pseudomonadati</taxon>
        <taxon>Pseudomonadota</taxon>
        <taxon>Gammaproteobacteria</taxon>
        <taxon>Enterobacterales</taxon>
        <taxon>Morganellaceae</taxon>
        <taxon>Xenorhabdus</taxon>
    </lineage>
</organism>
<reference evidence="2 4" key="2">
    <citation type="submission" date="2019-07" db="EMBL/GenBank/DDBJ databases">
        <title>Genomic Encyclopedia of Type Strains, Phase I: the one thousand microbial genomes (KMG-I) project.</title>
        <authorList>
            <person name="Kyrpides N."/>
        </authorList>
    </citation>
    <scope>NUCLEOTIDE SEQUENCE [LARGE SCALE GENOMIC DNA]</scope>
    <source>
        <strain evidence="2 4">DSM 17909</strain>
    </source>
</reference>
<proteinExistence type="predicted"/>